<sequence>MDLKINEGKTKILTLNGIRGVNHIKQRGTAPEKVGTFMYLGRVEAKIETTN</sequence>
<gene>
    <name evidence="1" type="primary">ORF110179</name>
</gene>
<reference evidence="1" key="1">
    <citation type="submission" date="2014-12" db="EMBL/GenBank/DDBJ databases">
        <title>Insight into the proteome of Arion vulgaris.</title>
        <authorList>
            <person name="Aradska J."/>
            <person name="Bulat T."/>
            <person name="Smidak R."/>
            <person name="Sarate P."/>
            <person name="Gangsoo J."/>
            <person name="Sialana F."/>
            <person name="Bilban M."/>
            <person name="Lubec G."/>
        </authorList>
    </citation>
    <scope>NUCLEOTIDE SEQUENCE</scope>
    <source>
        <tissue evidence="1">Skin</tissue>
    </source>
</reference>
<accession>A0A0B7ABS5</accession>
<organism evidence="1">
    <name type="scientific">Arion vulgaris</name>
    <dbReference type="NCBI Taxonomy" id="1028688"/>
    <lineage>
        <taxon>Eukaryota</taxon>
        <taxon>Metazoa</taxon>
        <taxon>Spiralia</taxon>
        <taxon>Lophotrochozoa</taxon>
        <taxon>Mollusca</taxon>
        <taxon>Gastropoda</taxon>
        <taxon>Heterobranchia</taxon>
        <taxon>Euthyneura</taxon>
        <taxon>Panpulmonata</taxon>
        <taxon>Eupulmonata</taxon>
        <taxon>Stylommatophora</taxon>
        <taxon>Helicina</taxon>
        <taxon>Arionoidea</taxon>
        <taxon>Arionidae</taxon>
        <taxon>Arion</taxon>
    </lineage>
</organism>
<proteinExistence type="predicted"/>
<evidence type="ECO:0000313" key="1">
    <source>
        <dbReference type="EMBL" id="CEK78439.1"/>
    </source>
</evidence>
<protein>
    <submittedName>
        <fullName evidence="1">Uncharacterized protein</fullName>
    </submittedName>
</protein>
<dbReference type="EMBL" id="HACG01031574">
    <property type="protein sequence ID" value="CEK78439.1"/>
    <property type="molecule type" value="Transcribed_RNA"/>
</dbReference>
<dbReference type="AlphaFoldDB" id="A0A0B7ABS5"/>
<name>A0A0B7ABS5_9EUPU</name>